<dbReference type="SUPFAM" id="SSF56784">
    <property type="entry name" value="HAD-like"/>
    <property type="match status" value="1"/>
</dbReference>
<dbReference type="Gene3D" id="3.40.50.2000">
    <property type="entry name" value="Glycogen Phosphorylase B"/>
    <property type="match status" value="1"/>
</dbReference>
<evidence type="ECO:0000256" key="1">
    <source>
        <dbReference type="ARBA" id="ARBA00005409"/>
    </source>
</evidence>
<dbReference type="GO" id="GO:0003825">
    <property type="term" value="F:alpha,alpha-trehalose-phosphate synthase (UDP-forming) activity"/>
    <property type="evidence" value="ECO:0007669"/>
    <property type="project" value="TreeGrafter"/>
</dbReference>
<evidence type="ECO:0000256" key="2">
    <source>
        <dbReference type="ARBA" id="ARBA00006330"/>
    </source>
</evidence>
<dbReference type="NCBIfam" id="TIGR01484">
    <property type="entry name" value="HAD-SF-IIB"/>
    <property type="match status" value="1"/>
</dbReference>
<dbReference type="SUPFAM" id="SSF53756">
    <property type="entry name" value="UDP-Glycosyltransferase/glycogen phosphorylase"/>
    <property type="match status" value="1"/>
</dbReference>
<dbReference type="PANTHER" id="PTHR10788:SF123">
    <property type="entry name" value="TREHALOSE-PHOSPHATASE"/>
    <property type="match status" value="1"/>
</dbReference>
<dbReference type="CDD" id="cd01627">
    <property type="entry name" value="HAD_TPP"/>
    <property type="match status" value="1"/>
</dbReference>
<dbReference type="InterPro" id="IPR023214">
    <property type="entry name" value="HAD_sf"/>
</dbReference>
<dbReference type="InterPro" id="IPR036412">
    <property type="entry name" value="HAD-like_sf"/>
</dbReference>
<dbReference type="PANTHER" id="PTHR10788">
    <property type="entry name" value="TREHALOSE-6-PHOSPHATE SYNTHASE"/>
    <property type="match status" value="1"/>
</dbReference>
<organism evidence="3 4">
    <name type="scientific">Circinella minor</name>
    <dbReference type="NCBI Taxonomy" id="1195481"/>
    <lineage>
        <taxon>Eukaryota</taxon>
        <taxon>Fungi</taxon>
        <taxon>Fungi incertae sedis</taxon>
        <taxon>Mucoromycota</taxon>
        <taxon>Mucoromycotina</taxon>
        <taxon>Mucoromycetes</taxon>
        <taxon>Mucorales</taxon>
        <taxon>Lichtheimiaceae</taxon>
        <taxon>Circinella</taxon>
    </lineage>
</organism>
<accession>A0A8H7S5G5</accession>
<dbReference type="OrthoDB" id="755951at2759"/>
<dbReference type="GO" id="GO:0005946">
    <property type="term" value="C:alpha,alpha-trehalose-phosphate synthase complex (UDP-forming)"/>
    <property type="evidence" value="ECO:0007669"/>
    <property type="project" value="TreeGrafter"/>
</dbReference>
<dbReference type="Gene3D" id="3.30.70.1020">
    <property type="entry name" value="Trehalose-6-phosphate phosphatase related protein, domain 2"/>
    <property type="match status" value="1"/>
</dbReference>
<evidence type="ECO:0000313" key="3">
    <source>
        <dbReference type="EMBL" id="KAG2222453.1"/>
    </source>
</evidence>
<dbReference type="GO" id="GO:0004805">
    <property type="term" value="F:trehalose-phosphatase activity"/>
    <property type="evidence" value="ECO:0007669"/>
    <property type="project" value="TreeGrafter"/>
</dbReference>
<dbReference type="GO" id="GO:0005992">
    <property type="term" value="P:trehalose biosynthetic process"/>
    <property type="evidence" value="ECO:0007669"/>
    <property type="project" value="InterPro"/>
</dbReference>
<comment type="similarity">
    <text evidence="2">In the C-terminal section; belongs to the trehalose phosphatase family.</text>
</comment>
<feature type="non-terminal residue" evidence="3">
    <location>
        <position position="479"/>
    </location>
</feature>
<dbReference type="InterPro" id="IPR006379">
    <property type="entry name" value="HAD-SF_hydro_IIB"/>
</dbReference>
<gene>
    <name evidence="3" type="ORF">INT45_013366</name>
</gene>
<dbReference type="Gene3D" id="3.40.50.1000">
    <property type="entry name" value="HAD superfamily/HAD-like"/>
    <property type="match status" value="1"/>
</dbReference>
<protein>
    <recommendedName>
        <fullName evidence="5">Trehalose-phosphatase</fullName>
    </recommendedName>
</protein>
<proteinExistence type="inferred from homology"/>
<dbReference type="InterPro" id="IPR001830">
    <property type="entry name" value="Glyco_trans_20"/>
</dbReference>
<dbReference type="AlphaFoldDB" id="A0A8H7S5G5"/>
<dbReference type="NCBIfam" id="TIGR00685">
    <property type="entry name" value="T6PP"/>
    <property type="match status" value="1"/>
</dbReference>
<comment type="similarity">
    <text evidence="1">In the N-terminal section; belongs to the glycosyltransferase 20 family.</text>
</comment>
<dbReference type="Pfam" id="PF00982">
    <property type="entry name" value="Glyco_transf_20"/>
    <property type="match status" value="1"/>
</dbReference>
<evidence type="ECO:0000313" key="4">
    <source>
        <dbReference type="Proteomes" id="UP000646827"/>
    </source>
</evidence>
<reference evidence="3 4" key="1">
    <citation type="submission" date="2020-12" db="EMBL/GenBank/DDBJ databases">
        <title>Metabolic potential, ecology and presence of endohyphal bacteria is reflected in genomic diversity of Mucoromycotina.</title>
        <authorList>
            <person name="Muszewska A."/>
            <person name="Okrasinska A."/>
            <person name="Steczkiewicz K."/>
            <person name="Drgas O."/>
            <person name="Orlowska M."/>
            <person name="Perlinska-Lenart U."/>
            <person name="Aleksandrzak-Piekarczyk T."/>
            <person name="Szatraj K."/>
            <person name="Zielenkiewicz U."/>
            <person name="Pilsyk S."/>
            <person name="Malc E."/>
            <person name="Mieczkowski P."/>
            <person name="Kruszewska J.S."/>
            <person name="Biernat P."/>
            <person name="Pawlowska J."/>
        </authorList>
    </citation>
    <scope>NUCLEOTIDE SEQUENCE [LARGE SCALE GENOMIC DNA]</scope>
    <source>
        <strain evidence="3 4">CBS 142.35</strain>
    </source>
</reference>
<dbReference type="InterPro" id="IPR003337">
    <property type="entry name" value="Trehalose_PPase"/>
</dbReference>
<name>A0A8H7S5G5_9FUNG</name>
<dbReference type="GO" id="GO:0005829">
    <property type="term" value="C:cytosol"/>
    <property type="evidence" value="ECO:0007669"/>
    <property type="project" value="TreeGrafter"/>
</dbReference>
<sequence length="479" mass="53277">MPTLSATTTLLPPAVHLKAPSFASIERSRDIRQLFTDKRIILCQDTEATGVLQTILVMEQFLSSSVKHKENVTFIHICTRASIPQPLDSVPDLVRQINQLYGTPQSVPIHFYHQDLDTDEYDALLSAADAALIMGSHPHASIAAQTFIARRRSYNIPLIVSNGSPLLRTSQVVIAADQSDPKALVNLLECALDGNKQNITASVKEQQQQPKFLEQLVKRQEQQQKFKTILLNSTQLNDAYRSANKRLFLFDYDGTLTPIVSNPDDAKPTRALLRYLQALCNDPDNVVWVVSGRDQATLESWIGSSVQGIGLSAEHGSFMKLPEQSSSWVDMLATADMSWKSTSLKIFESFTAQTPGTVVEQKKASITWHYRNAIDPQLALEQCEACYKELTKIPGVDILRGKMNLEVRSLLVNKGNVVQRIQQSVGADFVLCGGDDRTDEDMFHALKNEPAYCVLIGPQDKETEARYSIPTSEQFVACV</sequence>
<keyword evidence="4" id="KW-1185">Reference proteome</keyword>
<dbReference type="Proteomes" id="UP000646827">
    <property type="component" value="Unassembled WGS sequence"/>
</dbReference>
<dbReference type="Pfam" id="PF02358">
    <property type="entry name" value="Trehalose_PPase"/>
    <property type="match status" value="1"/>
</dbReference>
<comment type="caution">
    <text evidence="3">The sequence shown here is derived from an EMBL/GenBank/DDBJ whole genome shotgun (WGS) entry which is preliminary data.</text>
</comment>
<evidence type="ECO:0008006" key="5">
    <source>
        <dbReference type="Google" id="ProtNLM"/>
    </source>
</evidence>
<dbReference type="EMBL" id="JAEPRB010000082">
    <property type="protein sequence ID" value="KAG2222453.1"/>
    <property type="molecule type" value="Genomic_DNA"/>
</dbReference>